<sequence>MATRTSTTTVSPSADAQYLAAKAAQTVAVQRHADALAAVTTATEHEAALNDRLLSGDSTVTGLDLMAATGDVSRMGMLALAAEAVVSAADAALAPLVAERWASAVAVIVDPETQIKANEKAAKAIAAALAELAEVSASQERTIKAAIADAKAAGVKNFIGITSGFGLGKVTLGSGSTMVDVILFDGDPIETADVVEFVREALVNGAEGAGFAVDGEYGRARVRTVESASW</sequence>
<dbReference type="Proteomes" id="UP000663937">
    <property type="component" value="Chromosome"/>
</dbReference>
<evidence type="ECO:0000313" key="1">
    <source>
        <dbReference type="EMBL" id="QTE30431.1"/>
    </source>
</evidence>
<dbReference type="EMBL" id="CP071868">
    <property type="protein sequence ID" value="QTE30431.1"/>
    <property type="molecule type" value="Genomic_DNA"/>
</dbReference>
<dbReference type="RefSeq" id="WP_227424763.1">
    <property type="nucleotide sequence ID" value="NZ_CP071868.1"/>
</dbReference>
<name>A0A8A4ZGB0_9MICO</name>
<accession>A0A8A4ZGB0</accession>
<dbReference type="AlphaFoldDB" id="A0A8A4ZGB0"/>
<dbReference type="KEGG" id="psic:J4E96_05425"/>
<evidence type="ECO:0000313" key="2">
    <source>
        <dbReference type="Proteomes" id="UP000663937"/>
    </source>
</evidence>
<organism evidence="1 2">
    <name type="scientific">Pengzhenrongella sicca</name>
    <dbReference type="NCBI Taxonomy" id="2819238"/>
    <lineage>
        <taxon>Bacteria</taxon>
        <taxon>Bacillati</taxon>
        <taxon>Actinomycetota</taxon>
        <taxon>Actinomycetes</taxon>
        <taxon>Micrococcales</taxon>
        <taxon>Pengzhenrongella</taxon>
    </lineage>
</organism>
<protein>
    <submittedName>
        <fullName evidence="1">Uncharacterized protein</fullName>
    </submittedName>
</protein>
<proteinExistence type="predicted"/>
<keyword evidence="2" id="KW-1185">Reference proteome</keyword>
<reference evidence="1" key="1">
    <citation type="submission" date="2021-03" db="EMBL/GenBank/DDBJ databases">
        <title>Pengzhenrongella sicca gen. nov., sp. nov., a new member of suborder Micrococcineae isolated from High-Arctic tundra soil.</title>
        <authorList>
            <person name="Peng F."/>
        </authorList>
    </citation>
    <scope>NUCLEOTIDE SEQUENCE</scope>
    <source>
        <strain evidence="1">LRZ-2</strain>
    </source>
</reference>
<gene>
    <name evidence="1" type="ORF">J4E96_05425</name>
</gene>